<accession>A0A2P2R2W3</accession>
<protein>
    <submittedName>
        <fullName evidence="1">Uncharacterized protein</fullName>
    </submittedName>
</protein>
<sequence length="25" mass="2962">MIGELLGCDNVDKQRKRRIWCTVNI</sequence>
<dbReference type="AlphaFoldDB" id="A0A2P2R2W3"/>
<dbReference type="EMBL" id="GGEC01093122">
    <property type="protein sequence ID" value="MBX73606.1"/>
    <property type="molecule type" value="Transcribed_RNA"/>
</dbReference>
<evidence type="ECO:0000313" key="1">
    <source>
        <dbReference type="EMBL" id="MBX73606.1"/>
    </source>
</evidence>
<name>A0A2P2R2W3_RHIMU</name>
<reference evidence="1" key="1">
    <citation type="submission" date="2018-02" db="EMBL/GenBank/DDBJ databases">
        <title>Rhizophora mucronata_Transcriptome.</title>
        <authorList>
            <person name="Meera S.P."/>
            <person name="Sreeshan A."/>
            <person name="Augustine A."/>
        </authorList>
    </citation>
    <scope>NUCLEOTIDE SEQUENCE</scope>
    <source>
        <tissue evidence="1">Leaf</tissue>
    </source>
</reference>
<proteinExistence type="predicted"/>
<organism evidence="1">
    <name type="scientific">Rhizophora mucronata</name>
    <name type="common">Asiatic mangrove</name>
    <dbReference type="NCBI Taxonomy" id="61149"/>
    <lineage>
        <taxon>Eukaryota</taxon>
        <taxon>Viridiplantae</taxon>
        <taxon>Streptophyta</taxon>
        <taxon>Embryophyta</taxon>
        <taxon>Tracheophyta</taxon>
        <taxon>Spermatophyta</taxon>
        <taxon>Magnoliopsida</taxon>
        <taxon>eudicotyledons</taxon>
        <taxon>Gunneridae</taxon>
        <taxon>Pentapetalae</taxon>
        <taxon>rosids</taxon>
        <taxon>fabids</taxon>
        <taxon>Malpighiales</taxon>
        <taxon>Rhizophoraceae</taxon>
        <taxon>Rhizophora</taxon>
    </lineage>
</organism>